<organism evidence="1 2">
    <name type="scientific">Nephila pilipes</name>
    <name type="common">Giant wood spider</name>
    <name type="synonym">Nephila maculata</name>
    <dbReference type="NCBI Taxonomy" id="299642"/>
    <lineage>
        <taxon>Eukaryota</taxon>
        <taxon>Metazoa</taxon>
        <taxon>Ecdysozoa</taxon>
        <taxon>Arthropoda</taxon>
        <taxon>Chelicerata</taxon>
        <taxon>Arachnida</taxon>
        <taxon>Araneae</taxon>
        <taxon>Araneomorphae</taxon>
        <taxon>Entelegynae</taxon>
        <taxon>Araneoidea</taxon>
        <taxon>Nephilidae</taxon>
        <taxon>Nephila</taxon>
    </lineage>
</organism>
<gene>
    <name evidence="1" type="primary">AVEN_239454_1</name>
    <name evidence="1" type="ORF">NPIL_150501</name>
</gene>
<name>A0A8X6MZB2_NEPPI</name>
<keyword evidence="2" id="KW-1185">Reference proteome</keyword>
<comment type="caution">
    <text evidence="1">The sequence shown here is derived from an EMBL/GenBank/DDBJ whole genome shotgun (WGS) entry which is preliminary data.</text>
</comment>
<dbReference type="OrthoDB" id="10068678at2759"/>
<accession>A0A8X6MZB2</accession>
<evidence type="ECO:0000313" key="1">
    <source>
        <dbReference type="EMBL" id="GFS85534.1"/>
    </source>
</evidence>
<reference evidence="1" key="1">
    <citation type="submission" date="2020-08" db="EMBL/GenBank/DDBJ databases">
        <title>Multicomponent nature underlies the extraordinary mechanical properties of spider dragline silk.</title>
        <authorList>
            <person name="Kono N."/>
            <person name="Nakamura H."/>
            <person name="Mori M."/>
            <person name="Yoshida Y."/>
            <person name="Ohtoshi R."/>
            <person name="Malay A.D."/>
            <person name="Moran D.A.P."/>
            <person name="Tomita M."/>
            <person name="Numata K."/>
            <person name="Arakawa K."/>
        </authorList>
    </citation>
    <scope>NUCLEOTIDE SEQUENCE</scope>
</reference>
<sequence>MNYENELFSIPVVVSNYMQQEKYAVTTFIEVIVDKIKKRKTKFSMKKVIYHSDGAGKRFKQKFSICLGTIIPQEFQWHFTAINHGKGTIDSLWGYSQT</sequence>
<protein>
    <submittedName>
        <fullName evidence="1">Uncharacterized protein</fullName>
    </submittedName>
</protein>
<dbReference type="Proteomes" id="UP000887013">
    <property type="component" value="Unassembled WGS sequence"/>
</dbReference>
<proteinExistence type="predicted"/>
<evidence type="ECO:0000313" key="2">
    <source>
        <dbReference type="Proteomes" id="UP000887013"/>
    </source>
</evidence>
<dbReference type="AlphaFoldDB" id="A0A8X6MZB2"/>
<dbReference type="EMBL" id="BMAW01098582">
    <property type="protein sequence ID" value="GFS85534.1"/>
    <property type="molecule type" value="Genomic_DNA"/>
</dbReference>